<feature type="domain" description="Plastocyanin-like" evidence="4">
    <location>
        <begin position="127"/>
        <end position="240"/>
    </location>
</feature>
<keyword evidence="1" id="KW-0479">Metal-binding</keyword>
<protein>
    <submittedName>
        <fullName evidence="5">Multicopper oxidase</fullName>
    </submittedName>
</protein>
<dbReference type="PANTHER" id="PTHR48267">
    <property type="entry name" value="CUPREDOXIN SUPERFAMILY PROTEIN"/>
    <property type="match status" value="1"/>
</dbReference>
<evidence type="ECO:0000259" key="3">
    <source>
        <dbReference type="Pfam" id="PF07731"/>
    </source>
</evidence>
<dbReference type="SUPFAM" id="SSF49503">
    <property type="entry name" value="Cupredoxins"/>
    <property type="match status" value="3"/>
</dbReference>
<accession>T0GZM8</accession>
<dbReference type="Pfam" id="PF07731">
    <property type="entry name" value="Cu-oxidase_2"/>
    <property type="match status" value="1"/>
</dbReference>
<dbReference type="EMBL" id="ATIB01000026">
    <property type="protein sequence ID" value="EQB05348.1"/>
    <property type="molecule type" value="Genomic_DNA"/>
</dbReference>
<dbReference type="PANTHER" id="PTHR48267:SF1">
    <property type="entry name" value="BILIRUBIN OXIDASE"/>
    <property type="match status" value="1"/>
</dbReference>
<dbReference type="AlphaFoldDB" id="T0GZM8"/>
<dbReference type="InterPro" id="IPR011707">
    <property type="entry name" value="Cu-oxidase-like_N"/>
</dbReference>
<evidence type="ECO:0000256" key="2">
    <source>
        <dbReference type="ARBA" id="ARBA00023002"/>
    </source>
</evidence>
<dbReference type="Pfam" id="PF07732">
    <property type="entry name" value="Cu-oxidase_3"/>
    <property type="match status" value="1"/>
</dbReference>
<feature type="domain" description="Plastocyanin-like" evidence="3">
    <location>
        <begin position="445"/>
        <end position="559"/>
    </location>
</feature>
<evidence type="ECO:0000313" key="5">
    <source>
        <dbReference type="EMBL" id="EQB05348.1"/>
    </source>
</evidence>
<evidence type="ECO:0000259" key="4">
    <source>
        <dbReference type="Pfam" id="PF07732"/>
    </source>
</evidence>
<comment type="caution">
    <text evidence="5">The sequence shown here is derived from an EMBL/GenBank/DDBJ whole genome shotgun (WGS) entry which is preliminary data.</text>
</comment>
<gene>
    <name evidence="5" type="ORF">L485_02815</name>
</gene>
<dbReference type="Proteomes" id="UP000015524">
    <property type="component" value="Unassembled WGS sequence"/>
</dbReference>
<dbReference type="Gene3D" id="2.60.40.420">
    <property type="entry name" value="Cupredoxins - blue copper proteins"/>
    <property type="match status" value="3"/>
</dbReference>
<evidence type="ECO:0000313" key="6">
    <source>
        <dbReference type="Proteomes" id="UP000015524"/>
    </source>
</evidence>
<dbReference type="InterPro" id="IPR045087">
    <property type="entry name" value="Cu-oxidase_fam"/>
</dbReference>
<reference evidence="5 6" key="1">
    <citation type="journal article" date="2013" name="Genome Announc.">
        <title>Draft Genome Sequence of a Hexachlorocyclohexane-Degrading Bacterium, Sphingobium baderi Strain LL03T.</title>
        <authorList>
            <person name="Kaur J."/>
            <person name="Verma H."/>
            <person name="Tripathi C."/>
            <person name="Khurana J.P."/>
            <person name="Lal R."/>
        </authorList>
    </citation>
    <scope>NUCLEOTIDE SEQUENCE [LARGE SCALE GENOMIC DNA]</scope>
    <source>
        <strain evidence="5 6">LL03</strain>
    </source>
</reference>
<keyword evidence="2" id="KW-0560">Oxidoreductase</keyword>
<dbReference type="CDD" id="cd13867">
    <property type="entry name" value="CuRO_2_CueO_FtsP"/>
    <property type="match status" value="1"/>
</dbReference>
<organism evidence="5 6">
    <name type="scientific">Sphingobium baderi LL03</name>
    <dbReference type="NCBI Taxonomy" id="1114964"/>
    <lineage>
        <taxon>Bacteria</taxon>
        <taxon>Pseudomonadati</taxon>
        <taxon>Pseudomonadota</taxon>
        <taxon>Alphaproteobacteria</taxon>
        <taxon>Sphingomonadales</taxon>
        <taxon>Sphingomonadaceae</taxon>
        <taxon>Sphingobium</taxon>
    </lineage>
</organism>
<dbReference type="PATRIC" id="fig|1114964.3.peg.530"/>
<dbReference type="GO" id="GO:0005507">
    <property type="term" value="F:copper ion binding"/>
    <property type="evidence" value="ECO:0007669"/>
    <property type="project" value="InterPro"/>
</dbReference>
<dbReference type="PROSITE" id="PS00080">
    <property type="entry name" value="MULTICOPPER_OXIDASE2"/>
    <property type="match status" value="1"/>
</dbReference>
<proteinExistence type="predicted"/>
<dbReference type="GO" id="GO:0016491">
    <property type="term" value="F:oxidoreductase activity"/>
    <property type="evidence" value="ECO:0007669"/>
    <property type="project" value="UniProtKB-KW"/>
</dbReference>
<name>T0GZM8_9SPHN</name>
<dbReference type="CDD" id="cd13890">
    <property type="entry name" value="CuRO_3_CueO_FtsP"/>
    <property type="match status" value="1"/>
</dbReference>
<dbReference type="CDD" id="cd04232">
    <property type="entry name" value="CuRO_1_CueO_FtsP"/>
    <property type="match status" value="1"/>
</dbReference>
<dbReference type="RefSeq" id="WP_021243539.1">
    <property type="nucleotide sequence ID" value="NZ_ATIB01000026.1"/>
</dbReference>
<dbReference type="InterPro" id="IPR011706">
    <property type="entry name" value="Cu-oxidase_C"/>
</dbReference>
<dbReference type="InterPro" id="IPR002355">
    <property type="entry name" value="Cu_oxidase_Cu_BS"/>
</dbReference>
<dbReference type="InterPro" id="IPR008972">
    <property type="entry name" value="Cupredoxin"/>
</dbReference>
<sequence length="560" mass="61727">MIDQLARAATSLEGQFFLPRGGGHKSDRFGYYGYCPPERPLREERRFASVDLIGIEKSAFASVSRLLRRGFEMTFLSRRTLLAGGGLLLGAACTRRFATPDQAGTLPIPRLLDARDHGQRIGLRAQEGETTFFPGRRSATMGYNGSYLGPTLRVHRGDDVTVTVSNNLSADTTVHWHGLLVPGELDGSPHQTISPGETWRPTLPIRQPAATLFYHSHAHGRTAEQVYAGLAGLLFVTDEEEQGLGLPSDYGVDDLPILIQDRQFVDGRLVLPAGMMVALDGRRGNVILVNGAYNPRADVPRSLVRLRLVNGSNARTYDLSFSDGRAFYWIGTEGGLLEKSVELQSLTLASGQRAEILVDFSDGKPVSLVSAPDQSTLRMHGMGMMHRHEASENNAGNETVLTFSPRLASSKRGSTTLPLLLASRAVPNPATVVARRRLVLNMRLGGMMDSDEEPLTINHRRFDMDRIDEEVELGAVEIWKVSGQKMAHPFHIHGVHFDVLSRDGEEPDLLDQGPRDTIVVDEPVELLIRFDQPASKAPFLFHCHILEHEDEGMMGQFSVT</sequence>
<keyword evidence="6" id="KW-1185">Reference proteome</keyword>
<dbReference type="eggNOG" id="COG2132">
    <property type="taxonomic scope" value="Bacteria"/>
</dbReference>
<evidence type="ECO:0000256" key="1">
    <source>
        <dbReference type="ARBA" id="ARBA00022723"/>
    </source>
</evidence>